<dbReference type="EMBL" id="BMSJ01000008">
    <property type="protein sequence ID" value="GGR34647.1"/>
    <property type="molecule type" value="Genomic_DNA"/>
</dbReference>
<gene>
    <name evidence="3" type="primary">lpqB</name>
    <name evidence="3" type="ORF">GCM10010497_41530</name>
</gene>
<dbReference type="AlphaFoldDB" id="A0AAV4KNT1"/>
<dbReference type="Proteomes" id="UP000642014">
    <property type="component" value="Unassembled WGS sequence"/>
</dbReference>
<evidence type="ECO:0000313" key="4">
    <source>
        <dbReference type="Proteomes" id="UP000642014"/>
    </source>
</evidence>
<dbReference type="SUPFAM" id="SSF63829">
    <property type="entry name" value="Calcium-dependent phosphotriesterase"/>
    <property type="match status" value="1"/>
</dbReference>
<feature type="region of interest" description="Disordered" evidence="1">
    <location>
        <begin position="411"/>
        <end position="434"/>
    </location>
</feature>
<comment type="caution">
    <text evidence="3">The sequence shown here is derived from an EMBL/GenBank/DDBJ whole genome shotgun (WGS) entry which is preliminary data.</text>
</comment>
<dbReference type="SMART" id="SM00909">
    <property type="entry name" value="Germane"/>
    <property type="match status" value="1"/>
</dbReference>
<evidence type="ECO:0000259" key="2">
    <source>
        <dbReference type="SMART" id="SM00909"/>
    </source>
</evidence>
<dbReference type="InterPro" id="IPR019606">
    <property type="entry name" value="GerMN"/>
</dbReference>
<dbReference type="Pfam" id="PF10646">
    <property type="entry name" value="Germane"/>
    <property type="match status" value="1"/>
</dbReference>
<name>A0AAV4KNT1_9ACTN</name>
<dbReference type="Pfam" id="PF25976">
    <property type="entry name" value="LpqB_N"/>
    <property type="match status" value="1"/>
</dbReference>
<evidence type="ECO:0000313" key="3">
    <source>
        <dbReference type="EMBL" id="GGR34647.1"/>
    </source>
</evidence>
<dbReference type="InterPro" id="IPR018910">
    <property type="entry name" value="LpqB_C"/>
</dbReference>
<organism evidence="3 4">
    <name type="scientific">Streptomyces cinereoruber</name>
    <dbReference type="NCBI Taxonomy" id="67260"/>
    <lineage>
        <taxon>Bacteria</taxon>
        <taxon>Bacillati</taxon>
        <taxon>Actinomycetota</taxon>
        <taxon>Actinomycetes</taxon>
        <taxon>Kitasatosporales</taxon>
        <taxon>Streptomycetaceae</taxon>
        <taxon>Streptomyces</taxon>
    </lineage>
</organism>
<dbReference type="Pfam" id="PF10647">
    <property type="entry name" value="Gmad1"/>
    <property type="match status" value="1"/>
</dbReference>
<reference evidence="3 4" key="1">
    <citation type="journal article" date="2014" name="Int. J. Syst. Evol. Microbiol.">
        <title>Complete genome sequence of Corynebacterium casei LMG S-19264T (=DSM 44701T), isolated from a smear-ripened cheese.</title>
        <authorList>
            <consortium name="US DOE Joint Genome Institute (JGI-PGF)"/>
            <person name="Walter F."/>
            <person name="Albersmeier A."/>
            <person name="Kalinowski J."/>
            <person name="Ruckert C."/>
        </authorList>
    </citation>
    <scope>NUCLEOTIDE SEQUENCE [LARGE SCALE GENOMIC DNA]</scope>
    <source>
        <strain evidence="3 4">JCM 4205</strain>
    </source>
</reference>
<accession>A0AAV4KNT1</accession>
<feature type="domain" description="GerMN" evidence="2">
    <location>
        <begin position="229"/>
        <end position="324"/>
    </location>
</feature>
<keyword evidence="3" id="KW-0449">Lipoprotein</keyword>
<sequence length="625" mass="67265">MGADSRTEHAGRGRIARSTLLAACGALLAGGCASMPDSGKVQTVKGSNTGDSQVRVYAVAPRENADPGEIVDGFLEAMTSDDPEFATARKYLTKKAAATWKPEQSITVLATAPSRKQTDRNADPDKEGRIYSLAGRKIATVDARHAYQPISPADYLWSIQVVQQPTAGGKGKEWRIDSLPPGLVLGEADFLRNYRSVNKYYFASGENWVVADPVYIRQRQDPVTRMDPVTQTVQALLDGPTNWLKQAVDSSFPSRTRLKDGVTTLTTDDQSTLKVPLEFPGDRVDGTACRRMAAQLLFTLRDLPSVRVEQVELLNKSESQCRLGRGQAAEFAAVQEADLDEKPYFVDEHGKLKKLVLAGKETAAPVDVPGPLGKGSSPALGSIAVDRGETRAAGVDRPGQRLFVSSIATEAATEEGSRQPVLSSRGVRPEDRLSAPSWGGRGDLWVADRNPAERRLWMVPGGTGEPVEVRTPWLEDDRIESLRVSADGVRIALVVKRGERTTLQIGRIERRTTDGESTVSVVDLQPAAPRMESVTAVSWAGPSRLVVVGKEAGGVQQIRYLQTDGSTSATSVLPGLNGVTSVSAPHTESLDTPMVADSEDGIVRLPPGTNWQPVVKDGDSPVYPG</sequence>
<dbReference type="PROSITE" id="PS51257">
    <property type="entry name" value="PROKAR_LIPOPROTEIN"/>
    <property type="match status" value="1"/>
</dbReference>
<proteinExistence type="predicted"/>
<protein>
    <submittedName>
        <fullName evidence="3">Lipoprotein LpqB</fullName>
    </submittedName>
</protein>
<evidence type="ECO:0000256" key="1">
    <source>
        <dbReference type="SAM" id="MobiDB-lite"/>
    </source>
</evidence>
<dbReference type="InterPro" id="IPR059026">
    <property type="entry name" value="LpqB_N"/>
</dbReference>